<evidence type="ECO:0000256" key="6">
    <source>
        <dbReference type="ARBA" id="ARBA00023170"/>
    </source>
</evidence>
<feature type="transmembrane region" description="Helical" evidence="9">
    <location>
        <begin position="123"/>
        <end position="148"/>
    </location>
</feature>
<dbReference type="PANTHER" id="PTHR10519:SF20">
    <property type="entry name" value="G-PROTEIN COUPLED RECEPTOR 156-RELATED"/>
    <property type="match status" value="1"/>
</dbReference>
<dbReference type="Proteomes" id="UP001527925">
    <property type="component" value="Unassembled WGS sequence"/>
</dbReference>
<keyword evidence="12" id="KW-1185">Reference proteome</keyword>
<keyword evidence="3 9" id="KW-1133">Transmembrane helix</keyword>
<name>A0ABR4NIT6_9FUNG</name>
<evidence type="ECO:0000256" key="7">
    <source>
        <dbReference type="ARBA" id="ARBA00023180"/>
    </source>
</evidence>
<evidence type="ECO:0000256" key="4">
    <source>
        <dbReference type="ARBA" id="ARBA00023040"/>
    </source>
</evidence>
<evidence type="ECO:0000256" key="8">
    <source>
        <dbReference type="ARBA" id="ARBA00023224"/>
    </source>
</evidence>
<keyword evidence="4" id="KW-0297">G-protein coupled receptor</keyword>
<feature type="transmembrane region" description="Helical" evidence="9">
    <location>
        <begin position="237"/>
        <end position="256"/>
    </location>
</feature>
<dbReference type="PROSITE" id="PS50259">
    <property type="entry name" value="G_PROTEIN_RECEP_F3_4"/>
    <property type="match status" value="1"/>
</dbReference>
<feature type="domain" description="G-protein coupled receptors family 3 profile" evidence="10">
    <location>
        <begin position="122"/>
        <end position="369"/>
    </location>
</feature>
<accession>A0ABR4NIT6</accession>
<evidence type="ECO:0000256" key="5">
    <source>
        <dbReference type="ARBA" id="ARBA00023136"/>
    </source>
</evidence>
<evidence type="ECO:0000256" key="3">
    <source>
        <dbReference type="ARBA" id="ARBA00022989"/>
    </source>
</evidence>
<evidence type="ECO:0000256" key="1">
    <source>
        <dbReference type="ARBA" id="ARBA00004141"/>
    </source>
</evidence>
<feature type="transmembrane region" description="Helical" evidence="9">
    <location>
        <begin position="160"/>
        <end position="180"/>
    </location>
</feature>
<evidence type="ECO:0000313" key="12">
    <source>
        <dbReference type="Proteomes" id="UP001527925"/>
    </source>
</evidence>
<evidence type="ECO:0000313" key="11">
    <source>
        <dbReference type="EMBL" id="KAL2919428.1"/>
    </source>
</evidence>
<feature type="transmembrane region" description="Helical" evidence="9">
    <location>
        <begin position="318"/>
        <end position="336"/>
    </location>
</feature>
<feature type="transmembrane region" description="Helical" evidence="9">
    <location>
        <begin position="284"/>
        <end position="306"/>
    </location>
</feature>
<keyword evidence="5 9" id="KW-0472">Membrane</keyword>
<dbReference type="InterPro" id="IPR017978">
    <property type="entry name" value="GPCR_3_C"/>
</dbReference>
<dbReference type="PANTHER" id="PTHR10519">
    <property type="entry name" value="GABA-B RECEPTOR"/>
    <property type="match status" value="1"/>
</dbReference>
<evidence type="ECO:0000256" key="9">
    <source>
        <dbReference type="SAM" id="Phobius"/>
    </source>
</evidence>
<evidence type="ECO:0000259" key="10">
    <source>
        <dbReference type="PROSITE" id="PS50259"/>
    </source>
</evidence>
<gene>
    <name evidence="11" type="ORF">HK105_201073</name>
</gene>
<protein>
    <recommendedName>
        <fullName evidence="10">G-protein coupled receptors family 3 profile domain-containing protein</fullName>
    </recommendedName>
</protein>
<reference evidence="11 12" key="1">
    <citation type="submission" date="2023-09" db="EMBL/GenBank/DDBJ databases">
        <title>Pangenome analysis of Batrachochytrium dendrobatidis and related Chytrids.</title>
        <authorList>
            <person name="Yacoub M.N."/>
            <person name="Stajich J.E."/>
            <person name="James T.Y."/>
        </authorList>
    </citation>
    <scope>NUCLEOTIDE SEQUENCE [LARGE SCALE GENOMIC DNA]</scope>
    <source>
        <strain evidence="11 12">JEL0888</strain>
    </source>
</reference>
<dbReference type="EMBL" id="JADGIZ020000003">
    <property type="protein sequence ID" value="KAL2919428.1"/>
    <property type="molecule type" value="Genomic_DNA"/>
</dbReference>
<keyword evidence="2 9" id="KW-0812">Transmembrane</keyword>
<organism evidence="11 12">
    <name type="scientific">Polyrhizophydium stewartii</name>
    <dbReference type="NCBI Taxonomy" id="2732419"/>
    <lineage>
        <taxon>Eukaryota</taxon>
        <taxon>Fungi</taxon>
        <taxon>Fungi incertae sedis</taxon>
        <taxon>Chytridiomycota</taxon>
        <taxon>Chytridiomycota incertae sedis</taxon>
        <taxon>Chytridiomycetes</taxon>
        <taxon>Rhizophydiales</taxon>
        <taxon>Rhizophydiales incertae sedis</taxon>
        <taxon>Polyrhizophydium</taxon>
    </lineage>
</organism>
<proteinExistence type="predicted"/>
<evidence type="ECO:0000256" key="2">
    <source>
        <dbReference type="ARBA" id="ARBA00022692"/>
    </source>
</evidence>
<feature type="transmembrane region" description="Helical" evidence="9">
    <location>
        <begin position="348"/>
        <end position="366"/>
    </location>
</feature>
<dbReference type="InterPro" id="IPR002455">
    <property type="entry name" value="GPCR3_GABA-B"/>
</dbReference>
<keyword evidence="6" id="KW-0675">Receptor</keyword>
<feature type="transmembrane region" description="Helical" evidence="9">
    <location>
        <begin position="192"/>
        <end position="217"/>
    </location>
</feature>
<sequence>MQLIVDTGSTGQTLASGALRSRVTLDRLLAPLTGANSLTGMNSFTPQGDPVVKEMTLNIFRGKSLADLGVVGATISLNPATGLGNFSLDRSKFSWPGNRSIDDIPVDGSHQAMEYVSTSNGSTIVMMTAAITTAIVCLISAIMLFFAWTVTPLRIYSPRLLAIMSLGLAIIQLNLFTSLGKQKPLGCSFRPWPVALGLTMALSALISKSVRVITAFARVLAKWLSPLKLLKPKVSDNIPWVITMTTVILLGLIALVEPITSSEVYIEASGVTRYVCTKMPSTPLLWILHVWIGIQMIVHFVLAAGLTGLPDIYNDSRPVAASTGLMLLFTVISLLLSENMRTVQVQFVVETLCCAVGSIAVLLITAGTPLSRFALSKVRTVLGDEAVLFFVRIGTAFGSIGSTSSNRPIKLRESRIAAMHLDVQTMNMTEEASKDAPQIKSSMKQSSGIHATMMVGNYFSQWRRVSVLVLGGPVFAVRLISRGDSTVEYLSLTSLTSLQYKTGDSRIGSKQCVITFGKRRIVLHFSNSASVCLILGLEQSKARHRG</sequence>
<comment type="subcellular location">
    <subcellularLocation>
        <location evidence="1">Membrane</location>
        <topology evidence="1">Multi-pass membrane protein</topology>
    </subcellularLocation>
</comment>
<keyword evidence="8" id="KW-0807">Transducer</keyword>
<dbReference type="Pfam" id="PF00003">
    <property type="entry name" value="7tm_3"/>
    <property type="match status" value="1"/>
</dbReference>
<keyword evidence="7" id="KW-0325">Glycoprotein</keyword>
<comment type="caution">
    <text evidence="11">The sequence shown here is derived from an EMBL/GenBank/DDBJ whole genome shotgun (WGS) entry which is preliminary data.</text>
</comment>